<dbReference type="RefSeq" id="WP_183775079.1">
    <property type="nucleotide sequence ID" value="NZ_JACHFW010000010.1"/>
</dbReference>
<dbReference type="EMBL" id="JACHFW010000010">
    <property type="protein sequence ID" value="MBB5265274.1"/>
    <property type="molecule type" value="Genomic_DNA"/>
</dbReference>
<dbReference type="AlphaFoldDB" id="A0A7W8HB97"/>
<keyword evidence="2" id="KW-0812">Transmembrane</keyword>
<organism evidence="3 4">
    <name type="scientific">Catenibacillus scindens</name>
    <dbReference type="NCBI Taxonomy" id="673271"/>
    <lineage>
        <taxon>Bacteria</taxon>
        <taxon>Bacillati</taxon>
        <taxon>Bacillota</taxon>
        <taxon>Clostridia</taxon>
        <taxon>Lachnospirales</taxon>
        <taxon>Lachnospiraceae</taxon>
        <taxon>Catenibacillus</taxon>
    </lineage>
</organism>
<reference evidence="3 4" key="1">
    <citation type="submission" date="2020-08" db="EMBL/GenBank/DDBJ databases">
        <title>Genomic Encyclopedia of Type Strains, Phase IV (KMG-IV): sequencing the most valuable type-strain genomes for metagenomic binning, comparative biology and taxonomic classification.</title>
        <authorList>
            <person name="Goeker M."/>
        </authorList>
    </citation>
    <scope>NUCLEOTIDE SEQUENCE [LARGE SCALE GENOMIC DNA]</scope>
    <source>
        <strain evidence="3 4">DSM 106146</strain>
    </source>
</reference>
<evidence type="ECO:0000313" key="3">
    <source>
        <dbReference type="EMBL" id="MBB5265274.1"/>
    </source>
</evidence>
<evidence type="ECO:0000313" key="4">
    <source>
        <dbReference type="Proteomes" id="UP000543642"/>
    </source>
</evidence>
<keyword evidence="2" id="KW-1133">Transmembrane helix</keyword>
<proteinExistence type="predicted"/>
<protein>
    <submittedName>
        <fullName evidence="3">Uncharacterized protein</fullName>
    </submittedName>
</protein>
<name>A0A7W8HB97_9FIRM</name>
<feature type="transmembrane region" description="Helical" evidence="2">
    <location>
        <begin position="149"/>
        <end position="167"/>
    </location>
</feature>
<evidence type="ECO:0000256" key="1">
    <source>
        <dbReference type="SAM" id="MobiDB-lite"/>
    </source>
</evidence>
<keyword evidence="4" id="KW-1185">Reference proteome</keyword>
<evidence type="ECO:0000256" key="2">
    <source>
        <dbReference type="SAM" id="Phobius"/>
    </source>
</evidence>
<feature type="region of interest" description="Disordered" evidence="1">
    <location>
        <begin position="100"/>
        <end position="141"/>
    </location>
</feature>
<sequence>MIVRICPYCDQRLKKKHHCNNCNSFVWKANTMEVHEAAEDEAFGDFSKYKTSENTASEYRTFEYENSEYKTPEYKSLEREAEETGPRSEPGYIQVQLPLQNEPATDKKPQPSMTSDTKARGTRTPTAKSAMTRAADVTKKSDRKKSGKGAVAIIVIVFVVIGISWVVSALGDIIADYEYTDMAADEAEETSSEIDLTSDDLANYTQNCTEIIHLDINGEELLQATETFLEEKGYDLSEADQNFYGYADRMNPDDCFYEWEYHVYLDENYDQFMQLSYDGVTGDVHEIRYCLLSQEEAIEYLLLVFRDFMGVDTVETEELETLFSEDSPGGYCMNSVVSVYQSSYSGGYTVNIEGTQEPYDYAQEPEERQLTQQEVMDYGRECNSSPHLDIAQGEDVTLLVENWMEEHGYTGFEYDIYSIDTVRTYTQLGGLTYDKLILNTLEHWYNYDNNMSVWVETDTYSGRLHRVSASNFDEDSALSLLELMTEMVGKGDAASILEMCQSQLDEQEYAFVEIEDLEFYMALYDGDLTVQMYGAY</sequence>
<gene>
    <name evidence="3" type="ORF">HNP82_002417</name>
</gene>
<keyword evidence="2" id="KW-0472">Membrane</keyword>
<accession>A0A7W8HB97</accession>
<comment type="caution">
    <text evidence="3">The sequence shown here is derived from an EMBL/GenBank/DDBJ whole genome shotgun (WGS) entry which is preliminary data.</text>
</comment>
<dbReference type="Proteomes" id="UP000543642">
    <property type="component" value="Unassembled WGS sequence"/>
</dbReference>